<protein>
    <submittedName>
        <fullName evidence="15">23S rRNA (Adenine(2503)-C(2))-methyltransferase RlmN</fullName>
        <ecNumber evidence="15">2.1.1.192</ecNumber>
    </submittedName>
</protein>
<keyword evidence="7 15" id="KW-0489">Methyltransferase</keyword>
<dbReference type="InterPro" id="IPR040072">
    <property type="entry name" value="Methyltransferase_A"/>
</dbReference>
<comment type="similarity">
    <text evidence="3">Belongs to the radical SAM superfamily. RlmN family.</text>
</comment>
<dbReference type="Pfam" id="PF04055">
    <property type="entry name" value="Radical_SAM"/>
    <property type="match status" value="1"/>
</dbReference>
<gene>
    <name evidence="15" type="primary">rlmN</name>
    <name evidence="15" type="ORF">DAY19_01530</name>
</gene>
<evidence type="ECO:0000256" key="2">
    <source>
        <dbReference type="ARBA" id="ARBA00004496"/>
    </source>
</evidence>
<dbReference type="CDD" id="cd01335">
    <property type="entry name" value="Radical_SAM"/>
    <property type="match status" value="1"/>
</dbReference>
<evidence type="ECO:0000256" key="4">
    <source>
        <dbReference type="ARBA" id="ARBA00022485"/>
    </source>
</evidence>
<evidence type="ECO:0000256" key="9">
    <source>
        <dbReference type="ARBA" id="ARBA00022691"/>
    </source>
</evidence>
<dbReference type="InterPro" id="IPR004383">
    <property type="entry name" value="rRNA_lsu_MTrfase_RlmN/Cfr"/>
</dbReference>
<dbReference type="SFLD" id="SFLDG01062">
    <property type="entry name" value="methyltransferase_(Class_A)"/>
    <property type="match status" value="1"/>
</dbReference>
<evidence type="ECO:0000256" key="13">
    <source>
        <dbReference type="ARBA" id="ARBA00023157"/>
    </source>
</evidence>
<evidence type="ECO:0000256" key="3">
    <source>
        <dbReference type="ARBA" id="ARBA00007544"/>
    </source>
</evidence>
<keyword evidence="16" id="KW-1185">Reference proteome</keyword>
<dbReference type="Gene3D" id="3.20.20.70">
    <property type="entry name" value="Aldolase class I"/>
    <property type="match status" value="1"/>
</dbReference>
<dbReference type="SFLD" id="SFLDF00275">
    <property type="entry name" value="adenosine_C2_methyltransferase"/>
    <property type="match status" value="1"/>
</dbReference>
<dbReference type="Proteomes" id="UP000443582">
    <property type="component" value="Unassembled WGS sequence"/>
</dbReference>
<dbReference type="PIRSF" id="PIRSF006004">
    <property type="entry name" value="CHP00048"/>
    <property type="match status" value="1"/>
</dbReference>
<evidence type="ECO:0000256" key="8">
    <source>
        <dbReference type="ARBA" id="ARBA00022679"/>
    </source>
</evidence>
<dbReference type="PANTHER" id="PTHR30544:SF5">
    <property type="entry name" value="RADICAL SAM CORE DOMAIN-CONTAINING PROTEIN"/>
    <property type="match status" value="1"/>
</dbReference>
<keyword evidence="13" id="KW-1015">Disulfide bond</keyword>
<dbReference type="InterPro" id="IPR013785">
    <property type="entry name" value="Aldolase_TIM"/>
</dbReference>
<reference evidence="16" key="1">
    <citation type="journal article" date="2019" name="Int. J. Syst. Evol. Microbiol.">
        <title>Halobacteriovorax valvorus sp. nov., a novel prokaryotic predator isolated from coastal seawater of China.</title>
        <authorList>
            <person name="Chen M.-X."/>
        </authorList>
    </citation>
    <scope>NUCLEOTIDE SEQUENCE [LARGE SCALE GENOMIC DNA]</scope>
    <source>
        <strain evidence="16">BL9</strain>
    </source>
</reference>
<keyword evidence="4" id="KW-0004">4Fe-4S</keyword>
<evidence type="ECO:0000256" key="7">
    <source>
        <dbReference type="ARBA" id="ARBA00022603"/>
    </source>
</evidence>
<dbReference type="RefSeq" id="WP_114705424.1">
    <property type="nucleotide sequence ID" value="NZ_QDKL01000001.1"/>
</dbReference>
<sequence length="348" mass="39783">MTKDSLYNLTLESFPYDEAKIMGKWVYKKLNFNPDTWEHAPRVVREKAKEYDLSLLKVLWQGLSKDGTRKFLLGLKDKNSIEAVLIESENDKRLRSTLCISSQVGCAIGCTFCHTATQGLTRHLTTAEIVGQYLTVSSWMRENVDKDYQISNIVFMGQGEPLHNFENVKKACYLLTDPLGIALSKHKVTISTSGLVPKIKQWEELPDVNVAISLHAIRNNLRSELMPINKRYQVDGLLEALKTIPVKNSRRIMYEYLLIKDLNDTQEDIDGLIENLPKKESKINIIPFNEYPESKFKRPSDEHIEWFQRSLQAAGLTCTVRETKGDDILAACGQLKTQYEKLNLPNSN</sequence>
<organism evidence="15 16">
    <name type="scientific">Halobacteriovorax vibrionivorans</name>
    <dbReference type="NCBI Taxonomy" id="2152716"/>
    <lineage>
        <taxon>Bacteria</taxon>
        <taxon>Pseudomonadati</taxon>
        <taxon>Bdellovibrionota</taxon>
        <taxon>Bacteriovoracia</taxon>
        <taxon>Bacteriovoracales</taxon>
        <taxon>Halobacteriovoraceae</taxon>
        <taxon>Halobacteriovorax</taxon>
    </lineage>
</organism>
<evidence type="ECO:0000256" key="6">
    <source>
        <dbReference type="ARBA" id="ARBA00022552"/>
    </source>
</evidence>
<keyword evidence="10" id="KW-0479">Metal-binding</keyword>
<dbReference type="InterPro" id="IPR027492">
    <property type="entry name" value="RNA_MTrfase_RlmN"/>
</dbReference>
<dbReference type="SUPFAM" id="SSF102114">
    <property type="entry name" value="Radical SAM enzymes"/>
    <property type="match status" value="1"/>
</dbReference>
<evidence type="ECO:0000313" key="15">
    <source>
        <dbReference type="EMBL" id="RZF22478.1"/>
    </source>
</evidence>
<keyword evidence="12" id="KW-0411">Iron-sulfur</keyword>
<evidence type="ECO:0000313" key="16">
    <source>
        <dbReference type="Proteomes" id="UP000443582"/>
    </source>
</evidence>
<dbReference type="PANTHER" id="PTHR30544">
    <property type="entry name" value="23S RRNA METHYLTRANSFERASE"/>
    <property type="match status" value="1"/>
</dbReference>
<dbReference type="GO" id="GO:0008168">
    <property type="term" value="F:methyltransferase activity"/>
    <property type="evidence" value="ECO:0007669"/>
    <property type="project" value="UniProtKB-KW"/>
</dbReference>
<proteinExistence type="inferred from homology"/>
<dbReference type="SFLD" id="SFLDS00029">
    <property type="entry name" value="Radical_SAM"/>
    <property type="match status" value="1"/>
</dbReference>
<dbReference type="InterPro" id="IPR007197">
    <property type="entry name" value="rSAM"/>
</dbReference>
<comment type="caution">
    <text evidence="15">The sequence shown here is derived from an EMBL/GenBank/DDBJ whole genome shotgun (WGS) entry which is preliminary data.</text>
</comment>
<accession>A0ABY0IHR0</accession>
<keyword evidence="8 15" id="KW-0808">Transferase</keyword>
<evidence type="ECO:0000259" key="14">
    <source>
        <dbReference type="PROSITE" id="PS51918"/>
    </source>
</evidence>
<feature type="domain" description="Radical SAM core" evidence="14">
    <location>
        <begin position="92"/>
        <end position="327"/>
    </location>
</feature>
<comment type="cofactor">
    <cofactor evidence="1">
        <name>[4Fe-4S] cluster</name>
        <dbReference type="ChEBI" id="CHEBI:49883"/>
    </cofactor>
</comment>
<comment type="subcellular location">
    <subcellularLocation>
        <location evidence="2">Cytoplasm</location>
    </subcellularLocation>
</comment>
<evidence type="ECO:0000256" key="12">
    <source>
        <dbReference type="ARBA" id="ARBA00023014"/>
    </source>
</evidence>
<dbReference type="GO" id="GO:0032259">
    <property type="term" value="P:methylation"/>
    <property type="evidence" value="ECO:0007669"/>
    <property type="project" value="UniProtKB-KW"/>
</dbReference>
<dbReference type="EMBL" id="QDKL01000001">
    <property type="protein sequence ID" value="RZF22478.1"/>
    <property type="molecule type" value="Genomic_DNA"/>
</dbReference>
<evidence type="ECO:0000256" key="1">
    <source>
        <dbReference type="ARBA" id="ARBA00001966"/>
    </source>
</evidence>
<dbReference type="PROSITE" id="PS51918">
    <property type="entry name" value="RADICAL_SAM"/>
    <property type="match status" value="1"/>
</dbReference>
<keyword evidence="5" id="KW-0963">Cytoplasm</keyword>
<evidence type="ECO:0000256" key="5">
    <source>
        <dbReference type="ARBA" id="ARBA00022490"/>
    </source>
</evidence>
<dbReference type="InterPro" id="IPR058240">
    <property type="entry name" value="rSAM_sf"/>
</dbReference>
<keyword evidence="9" id="KW-0949">S-adenosyl-L-methionine</keyword>
<keyword evidence="11" id="KW-0408">Iron</keyword>
<name>A0ABY0IHR0_9BACT</name>
<keyword evidence="6" id="KW-0698">rRNA processing</keyword>
<dbReference type="NCBIfam" id="TIGR00048">
    <property type="entry name" value="rRNA_mod_RlmN"/>
    <property type="match status" value="1"/>
</dbReference>
<evidence type="ECO:0000256" key="10">
    <source>
        <dbReference type="ARBA" id="ARBA00022723"/>
    </source>
</evidence>
<dbReference type="EC" id="2.1.1.192" evidence="15"/>
<evidence type="ECO:0000256" key="11">
    <source>
        <dbReference type="ARBA" id="ARBA00023004"/>
    </source>
</evidence>